<accession>A0ABQ5F5S8</accession>
<name>A0ABQ5F5S8_9ASTR</name>
<dbReference type="EMBL" id="BQNB010017044">
    <property type="protein sequence ID" value="GJT58746.1"/>
    <property type="molecule type" value="Genomic_DNA"/>
</dbReference>
<evidence type="ECO:0000256" key="1">
    <source>
        <dbReference type="SAM" id="MobiDB-lite"/>
    </source>
</evidence>
<gene>
    <name evidence="2" type="ORF">Tco_1002279</name>
</gene>
<organism evidence="2 3">
    <name type="scientific">Tanacetum coccineum</name>
    <dbReference type="NCBI Taxonomy" id="301880"/>
    <lineage>
        <taxon>Eukaryota</taxon>
        <taxon>Viridiplantae</taxon>
        <taxon>Streptophyta</taxon>
        <taxon>Embryophyta</taxon>
        <taxon>Tracheophyta</taxon>
        <taxon>Spermatophyta</taxon>
        <taxon>Magnoliopsida</taxon>
        <taxon>eudicotyledons</taxon>
        <taxon>Gunneridae</taxon>
        <taxon>Pentapetalae</taxon>
        <taxon>asterids</taxon>
        <taxon>campanulids</taxon>
        <taxon>Asterales</taxon>
        <taxon>Asteraceae</taxon>
        <taxon>Asteroideae</taxon>
        <taxon>Anthemideae</taxon>
        <taxon>Anthemidinae</taxon>
        <taxon>Tanacetum</taxon>
    </lineage>
</organism>
<feature type="region of interest" description="Disordered" evidence="1">
    <location>
        <begin position="145"/>
        <end position="167"/>
    </location>
</feature>
<sequence length="167" mass="18784">MPELMRDVLYARMLMEHRDDDRVVRDISTDGDFLGPPPSYALIRDLVLRLCHRMMSHSIAGRSQAPKKRFAAGRKSGAFISYGQFVARLAEHFRLLTEERLQGWTVTAPTHPIIDMAKLVRLHIYVNFGDTWAWVPAGPARQEVDARGVAEEAPVALGGGDEDEEMP</sequence>
<proteinExistence type="predicted"/>
<reference evidence="2" key="1">
    <citation type="journal article" date="2022" name="Int. J. Mol. Sci.">
        <title>Draft Genome of Tanacetum Coccineum: Genomic Comparison of Closely Related Tanacetum-Family Plants.</title>
        <authorList>
            <person name="Yamashiro T."/>
            <person name="Shiraishi A."/>
            <person name="Nakayama K."/>
            <person name="Satake H."/>
        </authorList>
    </citation>
    <scope>NUCLEOTIDE SEQUENCE</scope>
</reference>
<protein>
    <submittedName>
        <fullName evidence="2">Uncharacterized protein</fullName>
    </submittedName>
</protein>
<keyword evidence="3" id="KW-1185">Reference proteome</keyword>
<dbReference type="Proteomes" id="UP001151760">
    <property type="component" value="Unassembled WGS sequence"/>
</dbReference>
<reference evidence="2" key="2">
    <citation type="submission" date="2022-01" db="EMBL/GenBank/DDBJ databases">
        <authorList>
            <person name="Yamashiro T."/>
            <person name="Shiraishi A."/>
            <person name="Satake H."/>
            <person name="Nakayama K."/>
        </authorList>
    </citation>
    <scope>NUCLEOTIDE SEQUENCE</scope>
</reference>
<evidence type="ECO:0000313" key="3">
    <source>
        <dbReference type="Proteomes" id="UP001151760"/>
    </source>
</evidence>
<evidence type="ECO:0000313" key="2">
    <source>
        <dbReference type="EMBL" id="GJT58746.1"/>
    </source>
</evidence>
<comment type="caution">
    <text evidence="2">The sequence shown here is derived from an EMBL/GenBank/DDBJ whole genome shotgun (WGS) entry which is preliminary data.</text>
</comment>